<protein>
    <submittedName>
        <fullName evidence="1">Pilus assembly protein PilM</fullName>
    </submittedName>
</protein>
<reference evidence="2" key="1">
    <citation type="submission" date="2017-09" db="EMBL/GenBank/DDBJ databases">
        <title>FDA dAtabase for Regulatory Grade micrObial Sequences (FDA-ARGOS): Supporting development and validation of Infectious Disease Dx tests.</title>
        <authorList>
            <person name="Goldberg B."/>
            <person name="Campos J."/>
            <person name="Tallon L."/>
            <person name="Sadzewicz L."/>
            <person name="Ott S."/>
            <person name="Zhao X."/>
            <person name="Nagaraj S."/>
            <person name="Vavikolanu K."/>
            <person name="Aluvathingal J."/>
            <person name="Nadendla S."/>
            <person name="Geyer C."/>
            <person name="Sichtig H."/>
        </authorList>
    </citation>
    <scope>NUCLEOTIDE SEQUENCE [LARGE SCALE GENOMIC DNA]</scope>
    <source>
        <strain evidence="2">FDAARGOS_370</strain>
    </source>
</reference>
<dbReference type="Proteomes" id="UP000219788">
    <property type="component" value="Unassembled WGS sequence"/>
</dbReference>
<dbReference type="RefSeq" id="WP_005290477.1">
    <property type="nucleotide sequence ID" value="NZ_AP028090.1"/>
</dbReference>
<dbReference type="AlphaFoldDB" id="A0A2A7TZI8"/>
<gene>
    <name evidence="1" type="ORF">CRM76_05260</name>
</gene>
<organism evidence="1 2">
    <name type="scientific">Edwardsiella tarda</name>
    <dbReference type="NCBI Taxonomy" id="636"/>
    <lineage>
        <taxon>Bacteria</taxon>
        <taxon>Pseudomonadati</taxon>
        <taxon>Pseudomonadota</taxon>
        <taxon>Gammaproteobacteria</taxon>
        <taxon>Enterobacterales</taxon>
        <taxon>Hafniaceae</taxon>
        <taxon>Edwardsiella</taxon>
    </lineage>
</organism>
<proteinExistence type="predicted"/>
<dbReference type="OrthoDB" id="6447548at2"/>
<dbReference type="STRING" id="636.AAW15_00990"/>
<dbReference type="EMBL" id="PDDV01000013">
    <property type="protein sequence ID" value="PEH71393.1"/>
    <property type="molecule type" value="Genomic_DNA"/>
</dbReference>
<dbReference type="Gene3D" id="3.30.420.380">
    <property type="match status" value="1"/>
</dbReference>
<evidence type="ECO:0000313" key="1">
    <source>
        <dbReference type="EMBL" id="PEH71393.1"/>
    </source>
</evidence>
<comment type="caution">
    <text evidence="1">The sequence shown here is derived from an EMBL/GenBank/DDBJ whole genome shotgun (WGS) entry which is preliminary data.</text>
</comment>
<sequence length="275" mass="30204">MECGRWLLGIDIQPHQLIAVALVRRRDGDQLRGWWHFPLRGEATPTRFPADLPQALSALRARLPRRLSVRTAFPVEQAICHTLPGTPPALTPLQQQTWLRAQSERRLMLPASELACDFTRVADSTGSWQVCAIRRTQRDAWCALFAQAGLVLRRLTLLPCALRTLARLVGEAPTVPLIHGDGQRFCWIAPWGQPLQYGCIPCEAGLAAASAAWEAAAPSGEESPPPLLCGHGCGQTGWDPFSLLRHRSAPLPREPAQCCVALGLALMAETPQWTI</sequence>
<accession>A0A2A7TZI8</accession>
<name>A0A2A7TZI8_EDWTA</name>
<evidence type="ECO:0000313" key="2">
    <source>
        <dbReference type="Proteomes" id="UP000219788"/>
    </source>
</evidence>